<evidence type="ECO:0000259" key="1">
    <source>
        <dbReference type="Pfam" id="PF00534"/>
    </source>
</evidence>
<name>A0ABW1ZVJ3_9GAMM</name>
<dbReference type="InterPro" id="IPR001296">
    <property type="entry name" value="Glyco_trans_1"/>
</dbReference>
<feature type="domain" description="Glycosyl transferase family 1" evidence="1">
    <location>
        <begin position="188"/>
        <end position="337"/>
    </location>
</feature>
<proteinExistence type="predicted"/>
<dbReference type="InterPro" id="IPR028098">
    <property type="entry name" value="Glyco_trans_4-like_N"/>
</dbReference>
<reference evidence="4" key="1">
    <citation type="journal article" date="2019" name="Int. J. Syst. Evol. Microbiol.">
        <title>The Global Catalogue of Microorganisms (GCM) 10K type strain sequencing project: providing services to taxonomists for standard genome sequencing and annotation.</title>
        <authorList>
            <consortium name="The Broad Institute Genomics Platform"/>
            <consortium name="The Broad Institute Genome Sequencing Center for Infectious Disease"/>
            <person name="Wu L."/>
            <person name="Ma J."/>
        </authorList>
    </citation>
    <scope>NUCLEOTIDE SEQUENCE [LARGE SCALE GENOMIC DNA]</scope>
    <source>
        <strain evidence="4">NBRC 111756</strain>
    </source>
</reference>
<dbReference type="Pfam" id="PF13439">
    <property type="entry name" value="Glyco_transf_4"/>
    <property type="match status" value="1"/>
</dbReference>
<sequence>MHICHIVFRFDIGGLENGIVNILNHLPEVGYRHSILCLSGYNPEFFARIRAGGVAIHTLNKRPGKDIGYLKRLYGLLRALRPDIVHTRNLNTLECQAVAWLAGVPVRIHGEHGWDSGDARTRRKPALIRKVFSPLISRYVALSAETEGYLSTRVGISPRRIERICNGVDIDRFRPGRPLAAASPTEATLVIGSIGRLAEVKNHQLLIRAFARLLERAGSRSERLHLVIVGDGPCRERLVTLVRSLDIEDRVSLPGASDNVPEAMSGLSLYVQPSCAEGISNTILEAMASGLAVISTDVGGARELVRPGFNGEITGNGNVEALVEALWRYVENPELLRLHGCNSRLRAEQDFSLATMAERYHRLYQGRSHASGSESHPPVAER</sequence>
<dbReference type="Gene3D" id="3.40.50.2000">
    <property type="entry name" value="Glycogen Phosphorylase B"/>
    <property type="match status" value="2"/>
</dbReference>
<dbReference type="SUPFAM" id="SSF53756">
    <property type="entry name" value="UDP-Glycosyltransferase/glycogen phosphorylase"/>
    <property type="match status" value="1"/>
</dbReference>
<gene>
    <name evidence="3" type="ORF">ACFQDL_01920</name>
</gene>
<accession>A0ABW1ZVJ3</accession>
<protein>
    <submittedName>
        <fullName evidence="3">TIGR03088 family PEP-CTERM/XrtA system glycosyltransferase</fullName>
    </submittedName>
</protein>
<keyword evidence="4" id="KW-1185">Reference proteome</keyword>
<evidence type="ECO:0000313" key="4">
    <source>
        <dbReference type="Proteomes" id="UP001596422"/>
    </source>
</evidence>
<dbReference type="Pfam" id="PF00534">
    <property type="entry name" value="Glycos_transf_1"/>
    <property type="match status" value="1"/>
</dbReference>
<dbReference type="PANTHER" id="PTHR12526">
    <property type="entry name" value="GLYCOSYLTRANSFERASE"/>
    <property type="match status" value="1"/>
</dbReference>
<dbReference type="InterPro" id="IPR017522">
    <property type="entry name" value="Sugar_tfrase_PEP-CTERM_Stp2"/>
</dbReference>
<evidence type="ECO:0000313" key="3">
    <source>
        <dbReference type="EMBL" id="MFC6669001.1"/>
    </source>
</evidence>
<dbReference type="RefSeq" id="WP_379907547.1">
    <property type="nucleotide sequence ID" value="NZ_JBHSWE010000001.1"/>
</dbReference>
<evidence type="ECO:0000259" key="2">
    <source>
        <dbReference type="Pfam" id="PF13439"/>
    </source>
</evidence>
<dbReference type="PANTHER" id="PTHR12526:SF630">
    <property type="entry name" value="GLYCOSYLTRANSFERASE"/>
    <property type="match status" value="1"/>
</dbReference>
<dbReference type="Proteomes" id="UP001596422">
    <property type="component" value="Unassembled WGS sequence"/>
</dbReference>
<dbReference type="EMBL" id="JBHSWE010000001">
    <property type="protein sequence ID" value="MFC6669001.1"/>
    <property type="molecule type" value="Genomic_DNA"/>
</dbReference>
<dbReference type="NCBIfam" id="TIGR03088">
    <property type="entry name" value="stp2"/>
    <property type="match status" value="1"/>
</dbReference>
<comment type="caution">
    <text evidence="3">The sequence shown here is derived from an EMBL/GenBank/DDBJ whole genome shotgun (WGS) entry which is preliminary data.</text>
</comment>
<feature type="domain" description="Glycosyltransferase subfamily 4-like N-terminal" evidence="2">
    <location>
        <begin position="12"/>
        <end position="172"/>
    </location>
</feature>
<organism evidence="3 4">
    <name type="scientific">Marinobacterium aestuariivivens</name>
    <dbReference type="NCBI Taxonomy" id="1698799"/>
    <lineage>
        <taxon>Bacteria</taxon>
        <taxon>Pseudomonadati</taxon>
        <taxon>Pseudomonadota</taxon>
        <taxon>Gammaproteobacteria</taxon>
        <taxon>Oceanospirillales</taxon>
        <taxon>Oceanospirillaceae</taxon>
        <taxon>Marinobacterium</taxon>
    </lineage>
</organism>